<evidence type="ECO:0000313" key="3">
    <source>
        <dbReference type="Proteomes" id="UP001424741"/>
    </source>
</evidence>
<feature type="signal peptide" evidence="1">
    <location>
        <begin position="1"/>
        <end position="20"/>
    </location>
</feature>
<dbReference type="EMBL" id="BAABRL010000002">
    <property type="protein sequence ID" value="GAA5494491.1"/>
    <property type="molecule type" value="Genomic_DNA"/>
</dbReference>
<protein>
    <recommendedName>
        <fullName evidence="4">DUF3108 domain-containing protein</fullName>
    </recommendedName>
</protein>
<name>A0ABP9UVJ2_9BACT</name>
<proteinExistence type="predicted"/>
<evidence type="ECO:0008006" key="4">
    <source>
        <dbReference type="Google" id="ProtNLM"/>
    </source>
</evidence>
<organism evidence="2 3">
    <name type="scientific">Rubritalea halochordaticola</name>
    <dbReference type="NCBI Taxonomy" id="714537"/>
    <lineage>
        <taxon>Bacteria</taxon>
        <taxon>Pseudomonadati</taxon>
        <taxon>Verrucomicrobiota</taxon>
        <taxon>Verrucomicrobiia</taxon>
        <taxon>Verrucomicrobiales</taxon>
        <taxon>Rubritaleaceae</taxon>
        <taxon>Rubritalea</taxon>
    </lineage>
</organism>
<reference evidence="2 3" key="1">
    <citation type="submission" date="2024-02" db="EMBL/GenBank/DDBJ databases">
        <title>Rubritalea halochordaticola NBRC 107102.</title>
        <authorList>
            <person name="Ichikawa N."/>
            <person name="Katano-Makiyama Y."/>
            <person name="Hidaka K."/>
        </authorList>
    </citation>
    <scope>NUCLEOTIDE SEQUENCE [LARGE SCALE GENOMIC DNA]</scope>
    <source>
        <strain evidence="2 3">NBRC 107102</strain>
    </source>
</reference>
<comment type="caution">
    <text evidence="2">The sequence shown here is derived from an EMBL/GenBank/DDBJ whole genome shotgun (WGS) entry which is preliminary data.</text>
</comment>
<evidence type="ECO:0000256" key="1">
    <source>
        <dbReference type="SAM" id="SignalP"/>
    </source>
</evidence>
<dbReference type="RefSeq" id="WP_346187452.1">
    <property type="nucleotide sequence ID" value="NZ_BAABRL010000002.1"/>
</dbReference>
<dbReference type="Proteomes" id="UP001424741">
    <property type="component" value="Unassembled WGS sequence"/>
</dbReference>
<keyword evidence="1" id="KW-0732">Signal</keyword>
<gene>
    <name evidence="2" type="ORF">Rhal01_00652</name>
</gene>
<feature type="chain" id="PRO_5045906808" description="DUF3108 domain-containing protein" evidence="1">
    <location>
        <begin position="21"/>
        <end position="197"/>
    </location>
</feature>
<keyword evidence="3" id="KW-1185">Reference proteome</keyword>
<evidence type="ECO:0000313" key="2">
    <source>
        <dbReference type="EMBL" id="GAA5494491.1"/>
    </source>
</evidence>
<sequence>MKMLLLPALAALIFSLGAQAQLAKNPHWHKSVSYTLSSTVKNPYSEYGEATLYVELYEPTDAELEKIKNHKGQTIGYKLNGQKLPSRFWKGETLIRKFELTWDGKKIDIPERFWADLAGFRLQQSSLKLEDVPDDQKPYARGFLSHLNKPKIHISADRGTVLIEWTRSEECDGHSRLHWVISKSGKVLRHRTMAPHN</sequence>
<accession>A0ABP9UVJ2</accession>